<organism evidence="1 2">
    <name type="scientific">Araneus ventricosus</name>
    <name type="common">Orbweaver spider</name>
    <name type="synonym">Epeira ventricosa</name>
    <dbReference type="NCBI Taxonomy" id="182803"/>
    <lineage>
        <taxon>Eukaryota</taxon>
        <taxon>Metazoa</taxon>
        <taxon>Ecdysozoa</taxon>
        <taxon>Arthropoda</taxon>
        <taxon>Chelicerata</taxon>
        <taxon>Arachnida</taxon>
        <taxon>Araneae</taxon>
        <taxon>Araneomorphae</taxon>
        <taxon>Entelegynae</taxon>
        <taxon>Araneoidea</taxon>
        <taxon>Araneidae</taxon>
        <taxon>Araneus</taxon>
    </lineage>
</organism>
<comment type="caution">
    <text evidence="1">The sequence shown here is derived from an EMBL/GenBank/DDBJ whole genome shotgun (WGS) entry which is preliminary data.</text>
</comment>
<dbReference type="EMBL" id="BGPR01037832">
    <property type="protein sequence ID" value="GBO13548.1"/>
    <property type="molecule type" value="Genomic_DNA"/>
</dbReference>
<proteinExistence type="predicted"/>
<reference evidence="1 2" key="1">
    <citation type="journal article" date="2019" name="Sci. Rep.">
        <title>Orb-weaving spider Araneus ventricosus genome elucidates the spidroin gene catalogue.</title>
        <authorList>
            <person name="Kono N."/>
            <person name="Nakamura H."/>
            <person name="Ohtoshi R."/>
            <person name="Moran D.A.P."/>
            <person name="Shinohara A."/>
            <person name="Yoshida Y."/>
            <person name="Fujiwara M."/>
            <person name="Mori M."/>
            <person name="Tomita M."/>
            <person name="Arakawa K."/>
        </authorList>
    </citation>
    <scope>NUCLEOTIDE SEQUENCE [LARGE SCALE GENOMIC DNA]</scope>
</reference>
<keyword evidence="2" id="KW-1185">Reference proteome</keyword>
<accession>A0A4Y2UL22</accession>
<evidence type="ECO:0000313" key="2">
    <source>
        <dbReference type="Proteomes" id="UP000499080"/>
    </source>
</evidence>
<gene>
    <name evidence="1" type="ORF">AVEN_151748_1</name>
</gene>
<evidence type="ECO:0000313" key="1">
    <source>
        <dbReference type="EMBL" id="GBO13548.1"/>
    </source>
</evidence>
<dbReference type="InterPro" id="IPR027417">
    <property type="entry name" value="P-loop_NTPase"/>
</dbReference>
<name>A0A4Y2UL22_ARAVE</name>
<sequence>MRLCKEGILRKLGSLPKTNSGGEILSIYFCCCAYIRFIVVLPTTPCDFSDSGIDITVNEMSCICDDHDIDSIPMKIILSQFDNREKDSRDTYSDLIKHHQYGEMLLSGYIRKCKRTEKYRRKSTMLAITAGREDIDTFTRELLGMNNLKSNHISSYSTNPEMMEEY</sequence>
<dbReference type="Proteomes" id="UP000499080">
    <property type="component" value="Unassembled WGS sequence"/>
</dbReference>
<dbReference type="Gene3D" id="3.40.50.300">
    <property type="entry name" value="P-loop containing nucleotide triphosphate hydrolases"/>
    <property type="match status" value="1"/>
</dbReference>
<protein>
    <submittedName>
        <fullName evidence="1">Uncharacterized protein</fullName>
    </submittedName>
</protein>
<dbReference type="AlphaFoldDB" id="A0A4Y2UL22"/>